<sequence>MESLLPTLGGELVSSLIPFLESVDVENGRVLVSQGAEGSEIYFLLGGMFTVFEKIKINGSSVILNTASFPGPSLLGEVNVLNETTRSATVVAIEGCQCFVLSQGKFDQIVSSNPKLAIQLLKAFGAIVSARSANFQNRVRGNILNDSRSIEAAIHKLGRYTGKVSRADDALDKKLFSADLESVSYISF</sequence>
<dbReference type="SMART" id="SM00100">
    <property type="entry name" value="cNMP"/>
    <property type="match status" value="1"/>
</dbReference>
<dbReference type="InterPro" id="IPR014710">
    <property type="entry name" value="RmlC-like_jellyroll"/>
</dbReference>
<dbReference type="PANTHER" id="PTHR24567:SF74">
    <property type="entry name" value="HTH-TYPE TRANSCRIPTIONAL REGULATOR ARCR"/>
    <property type="match status" value="1"/>
</dbReference>
<dbReference type="CDD" id="cd00038">
    <property type="entry name" value="CAP_ED"/>
    <property type="match status" value="1"/>
</dbReference>
<dbReference type="InterPro" id="IPR018490">
    <property type="entry name" value="cNMP-bd_dom_sf"/>
</dbReference>
<dbReference type="PANTHER" id="PTHR24567">
    <property type="entry name" value="CRP FAMILY TRANSCRIPTIONAL REGULATORY PROTEIN"/>
    <property type="match status" value="1"/>
</dbReference>
<dbReference type="InterPro" id="IPR050397">
    <property type="entry name" value="Env_Response_Regulators"/>
</dbReference>
<proteinExistence type="predicted"/>
<dbReference type="PROSITE" id="PS50042">
    <property type="entry name" value="CNMP_BINDING_3"/>
    <property type="match status" value="1"/>
</dbReference>
<evidence type="ECO:0000313" key="3">
    <source>
        <dbReference type="Proteomes" id="UP001059934"/>
    </source>
</evidence>
<organism evidence="2 3">
    <name type="scientific">SAR92 clade bacterium H455</name>
    <dbReference type="NCBI Taxonomy" id="2974818"/>
    <lineage>
        <taxon>Bacteria</taxon>
        <taxon>Pseudomonadati</taxon>
        <taxon>Pseudomonadota</taxon>
        <taxon>Gammaproteobacteria</taxon>
        <taxon>Cellvibrionales</taxon>
        <taxon>Porticoccaceae</taxon>
        <taxon>SAR92 clade</taxon>
    </lineage>
</organism>
<reference evidence="2" key="1">
    <citation type="submission" date="2022-08" db="EMBL/GenBank/DDBJ databases">
        <title>Catabolic pathway analysis in culturable SAR92 clade bacteria reveals their overlooked roles in DMSP degradation in coastal seas.</title>
        <authorList>
            <person name="He X."/>
            <person name="Zhang X."/>
            <person name="Zhang Y."/>
        </authorList>
    </citation>
    <scope>NUCLEOTIDE SEQUENCE</scope>
    <source>
        <strain evidence="2">H455</strain>
    </source>
</reference>
<feature type="domain" description="Cyclic nucleotide-binding" evidence="1">
    <location>
        <begin position="4"/>
        <end position="110"/>
    </location>
</feature>
<dbReference type="SUPFAM" id="SSF51206">
    <property type="entry name" value="cAMP-binding domain-like"/>
    <property type="match status" value="1"/>
</dbReference>
<dbReference type="InterPro" id="IPR000595">
    <property type="entry name" value="cNMP-bd_dom"/>
</dbReference>
<dbReference type="InterPro" id="IPR018488">
    <property type="entry name" value="cNMP-bd_CS"/>
</dbReference>
<evidence type="ECO:0000259" key="1">
    <source>
        <dbReference type="PROSITE" id="PS50042"/>
    </source>
</evidence>
<keyword evidence="3" id="KW-1185">Reference proteome</keyword>
<dbReference type="Pfam" id="PF00027">
    <property type="entry name" value="cNMP_binding"/>
    <property type="match status" value="1"/>
</dbReference>
<evidence type="ECO:0000313" key="2">
    <source>
        <dbReference type="EMBL" id="UVW34328.1"/>
    </source>
</evidence>
<protein>
    <submittedName>
        <fullName evidence="2">Cyclic nucleotide-binding domain-containing protein</fullName>
    </submittedName>
</protein>
<dbReference type="Gene3D" id="2.60.120.10">
    <property type="entry name" value="Jelly Rolls"/>
    <property type="match status" value="1"/>
</dbReference>
<name>A0ABY5TKE3_9GAMM</name>
<dbReference type="EMBL" id="CP103416">
    <property type="protein sequence ID" value="UVW34328.1"/>
    <property type="molecule type" value="Genomic_DNA"/>
</dbReference>
<gene>
    <name evidence="2" type="ORF">NYF23_09890</name>
</gene>
<dbReference type="Proteomes" id="UP001059934">
    <property type="component" value="Chromosome"/>
</dbReference>
<accession>A0ABY5TKE3</accession>
<dbReference type="PROSITE" id="PS00888">
    <property type="entry name" value="CNMP_BINDING_1"/>
    <property type="match status" value="1"/>
</dbReference>